<feature type="compositionally biased region" description="Low complexity" evidence="1">
    <location>
        <begin position="127"/>
        <end position="140"/>
    </location>
</feature>
<evidence type="ECO:0000313" key="2">
    <source>
        <dbReference type="EMBL" id="ORY82897.1"/>
    </source>
</evidence>
<evidence type="ECO:0000313" key="3">
    <source>
        <dbReference type="Proteomes" id="UP000193467"/>
    </source>
</evidence>
<feature type="region of interest" description="Disordered" evidence="1">
    <location>
        <begin position="93"/>
        <end position="144"/>
    </location>
</feature>
<dbReference type="EMBL" id="MCGR01000020">
    <property type="protein sequence ID" value="ORY82897.1"/>
    <property type="molecule type" value="Genomic_DNA"/>
</dbReference>
<comment type="caution">
    <text evidence="2">The sequence shown here is derived from an EMBL/GenBank/DDBJ whole genome shotgun (WGS) entry which is preliminary data.</text>
</comment>
<dbReference type="InParanoid" id="A0A1Y2FH09"/>
<sequence>MPLAHFSTARRVYSSSFSSLLGLKYLQRFPALRDWNPLKFYQPWCGDHRQALRSHRAEVLAETRHARFASLSIATAETEKSLLAACCSAPAPFSPPPPNQARLARTPPAEEHQKSSSPSIALETSVRRPLSAAQSASSSRGEARRSAAAVVLRPLQTLVNRSSSLVSCASL</sequence>
<name>A0A1Y2FH09_9BASI</name>
<gene>
    <name evidence="2" type="ORF">BCR35DRAFT_303520</name>
</gene>
<evidence type="ECO:0000256" key="1">
    <source>
        <dbReference type="SAM" id="MobiDB-lite"/>
    </source>
</evidence>
<protein>
    <submittedName>
        <fullName evidence="2">Uncharacterized protein</fullName>
    </submittedName>
</protein>
<keyword evidence="3" id="KW-1185">Reference proteome</keyword>
<proteinExistence type="predicted"/>
<accession>A0A1Y2FH09</accession>
<organism evidence="2 3">
    <name type="scientific">Leucosporidium creatinivorum</name>
    <dbReference type="NCBI Taxonomy" id="106004"/>
    <lineage>
        <taxon>Eukaryota</taxon>
        <taxon>Fungi</taxon>
        <taxon>Dikarya</taxon>
        <taxon>Basidiomycota</taxon>
        <taxon>Pucciniomycotina</taxon>
        <taxon>Microbotryomycetes</taxon>
        <taxon>Leucosporidiales</taxon>
        <taxon>Leucosporidium</taxon>
    </lineage>
</organism>
<dbReference type="AlphaFoldDB" id="A0A1Y2FH09"/>
<reference evidence="2 3" key="1">
    <citation type="submission" date="2016-07" db="EMBL/GenBank/DDBJ databases">
        <title>Pervasive Adenine N6-methylation of Active Genes in Fungi.</title>
        <authorList>
            <consortium name="DOE Joint Genome Institute"/>
            <person name="Mondo S.J."/>
            <person name="Dannebaum R.O."/>
            <person name="Kuo R.C."/>
            <person name="Labutti K."/>
            <person name="Haridas S."/>
            <person name="Kuo A."/>
            <person name="Salamov A."/>
            <person name="Ahrendt S.R."/>
            <person name="Lipzen A."/>
            <person name="Sullivan W."/>
            <person name="Andreopoulos W.B."/>
            <person name="Clum A."/>
            <person name="Lindquist E."/>
            <person name="Daum C."/>
            <person name="Ramamoorthy G.K."/>
            <person name="Gryganskyi A."/>
            <person name="Culley D."/>
            <person name="Magnuson J.K."/>
            <person name="James T.Y."/>
            <person name="O'Malley M.A."/>
            <person name="Stajich J.E."/>
            <person name="Spatafora J.W."/>
            <person name="Visel A."/>
            <person name="Grigoriev I.V."/>
        </authorList>
    </citation>
    <scope>NUCLEOTIDE SEQUENCE [LARGE SCALE GENOMIC DNA]</scope>
    <source>
        <strain evidence="2 3">62-1032</strain>
    </source>
</reference>
<dbReference type="Proteomes" id="UP000193467">
    <property type="component" value="Unassembled WGS sequence"/>
</dbReference>